<sequence>MSTMDNTPAAIGISCQLLPACSDDLRREKVRLEGKLNGIDFVEVGDDGVTLCVHLFGGVPSDIAVANVRISGGDRITGLRVLSVSEENEPDMHDDVCLRVVLDREGDHSAYCLCLVDASSGDDPANWRAYPGFDPRYACAPLRFRLGCAKDLDCAAATACVKPAPSLPDINYLAKDYASFRQLFFDRMAITVPGWQERHVPDIGVALVEVMAYVADHLSYYQDAVATEAYLATARRRISVRRHARLVDYRMHEGCNARAFVTLALAAGEQTLALDQLLLLVPPPGQLPVAPGPIDAKALDAARAQGALVFEPMTLDGADTITVVAAQSAIRIYTWGNQRCCLPRGSTQAVLLDAPLPAPPTETPPPGTPPGSDGGGTPLPQVRSEEVNAPRRALKLKPGDFLIFEEVLGVSTGNPADADPSHRHAVRLTGVQERVDPLDGSLLLQVNWDACDALPFDLCLSVRLSSPDCRWIDDVSLARGNVLLVDHGDHPPGQCQCDALCVPPEAIDDADYPGLSSAMASVPDACMRCQSLKEECWLVPGNAQYECCVCDGAVQDVIRPAGDSGHALNGSPLTWAEPLPTASGVPVCLLLSRDPRQAQPQLRVCGGRLDEVLISGIPDAGYQWAARHDLLESGPNDRHFVVEVDDDGVAHLRFGDGTLGRQPQAGDFFRALPRIGNGSVGNVGCDSIVWLAVKAGAAPEGIVPRNPMAASGGTDPESLAEVKRYAPGAFRANALRAITADDYAMFAAREPALQGASCQLAWTGGWYEADVVVDPRGAESLAPALAAKVKRDLWPYRRIGHDLAVLAARYVPLLIELRVCVLPDFLVAHVKADLLDRFTAGLRSDGVPGFFHPDCLLLGSPVYASALIAEAQAVAGVAHVELITLAREEGGVSGDVPADGVLHLASMEIAQIDSSPDHPDRGSITFIMGGGR</sequence>
<gene>
    <name evidence="2" type="ORF">CA260_09875</name>
</gene>
<reference evidence="2 3" key="1">
    <citation type="journal article" date="2018" name="Genet. Mol. Biol.">
        <title>The genome sequence of Dyella jiangningensis FCAV SCS01 from a lignocellulose-decomposing microbial consortium metagenome reveals potential for biotechnological applications.</title>
        <authorList>
            <person name="Desiderato J.G."/>
            <person name="Alvarenga D.O."/>
            <person name="Constancio M.T.L."/>
            <person name="Alves L.M.C."/>
            <person name="Varani A.M."/>
        </authorList>
    </citation>
    <scope>NUCLEOTIDE SEQUENCE [LARGE SCALE GENOMIC DNA]</scope>
    <source>
        <strain evidence="2 3">FCAV SCS01</strain>
    </source>
</reference>
<evidence type="ECO:0000256" key="1">
    <source>
        <dbReference type="SAM" id="MobiDB-lite"/>
    </source>
</evidence>
<accession>A0A328P7P3</accession>
<name>A0A328P7P3_9GAMM</name>
<proteinExistence type="predicted"/>
<organism evidence="2 3">
    <name type="scientific">Dyella jiangningensis</name>
    <dbReference type="NCBI Taxonomy" id="1379159"/>
    <lineage>
        <taxon>Bacteria</taxon>
        <taxon>Pseudomonadati</taxon>
        <taxon>Pseudomonadota</taxon>
        <taxon>Gammaproteobacteria</taxon>
        <taxon>Lysobacterales</taxon>
        <taxon>Rhodanobacteraceae</taxon>
        <taxon>Dyella</taxon>
    </lineage>
</organism>
<evidence type="ECO:0000313" key="2">
    <source>
        <dbReference type="EMBL" id="RAO78109.1"/>
    </source>
</evidence>
<dbReference type="NCBIfam" id="TIGR02243">
    <property type="entry name" value="putative baseplate assembly protein"/>
    <property type="match status" value="1"/>
</dbReference>
<comment type="caution">
    <text evidence="2">The sequence shown here is derived from an EMBL/GenBank/DDBJ whole genome shotgun (WGS) entry which is preliminary data.</text>
</comment>
<dbReference type="Proteomes" id="UP000248926">
    <property type="component" value="Unassembled WGS sequence"/>
</dbReference>
<dbReference type="AlphaFoldDB" id="A0A328P7P3"/>
<evidence type="ECO:0000313" key="3">
    <source>
        <dbReference type="Proteomes" id="UP000248926"/>
    </source>
</evidence>
<feature type="compositionally biased region" description="Pro residues" evidence="1">
    <location>
        <begin position="356"/>
        <end position="369"/>
    </location>
</feature>
<feature type="region of interest" description="Disordered" evidence="1">
    <location>
        <begin position="354"/>
        <end position="386"/>
    </location>
</feature>
<protein>
    <submittedName>
        <fullName evidence="2">Putative baseplate assembly protein</fullName>
    </submittedName>
</protein>
<dbReference type="EMBL" id="NFZS01000001">
    <property type="protein sequence ID" value="RAO78109.1"/>
    <property type="molecule type" value="Genomic_DNA"/>
</dbReference>
<dbReference type="RefSeq" id="WP_238149668.1">
    <property type="nucleotide sequence ID" value="NZ_NFZS01000001.1"/>
</dbReference>
<keyword evidence="3" id="KW-1185">Reference proteome</keyword>
<dbReference type="InterPro" id="IPR011749">
    <property type="entry name" value="CHP02243"/>
</dbReference>